<dbReference type="EMBL" id="JACHND010000001">
    <property type="protein sequence ID" value="MBB4700865.1"/>
    <property type="molecule type" value="Genomic_DNA"/>
</dbReference>
<feature type="compositionally biased region" description="Pro residues" evidence="1">
    <location>
        <begin position="135"/>
        <end position="146"/>
    </location>
</feature>
<accession>A0A7W7D7P6</accession>
<evidence type="ECO:0000313" key="3">
    <source>
        <dbReference type="EMBL" id="MBB4700865.1"/>
    </source>
</evidence>
<organism evidence="3 4">
    <name type="scientific">Sphaerisporangium siamense</name>
    <dbReference type="NCBI Taxonomy" id="795645"/>
    <lineage>
        <taxon>Bacteria</taxon>
        <taxon>Bacillati</taxon>
        <taxon>Actinomycetota</taxon>
        <taxon>Actinomycetes</taxon>
        <taxon>Streptosporangiales</taxon>
        <taxon>Streptosporangiaceae</taxon>
        <taxon>Sphaerisporangium</taxon>
    </lineage>
</organism>
<dbReference type="AlphaFoldDB" id="A0A7W7D7P6"/>
<feature type="compositionally biased region" description="Low complexity" evidence="1">
    <location>
        <begin position="114"/>
        <end position="134"/>
    </location>
</feature>
<sequence>MLPIWAAALWGLAGGLCVEGLELYARIRRDRKWSWKRPIPQGRAAYLTSVAIRAGVGAVLAAAATEGRQISGAFAALALGLAAPLVVEKVTRLVVHSLANSGTLLNAPAPTSPSPSSAGRSSRSSSAAAASRPAMPAPGVPEPSPPADGNAGVSPRAGSSPPRDGTGAADA</sequence>
<evidence type="ECO:0000256" key="2">
    <source>
        <dbReference type="SAM" id="Phobius"/>
    </source>
</evidence>
<feature type="transmembrane region" description="Helical" evidence="2">
    <location>
        <begin position="70"/>
        <end position="87"/>
    </location>
</feature>
<keyword evidence="2" id="KW-0472">Membrane</keyword>
<keyword evidence="2" id="KW-1133">Transmembrane helix</keyword>
<gene>
    <name evidence="3" type="ORF">BJ982_002409</name>
</gene>
<feature type="transmembrane region" description="Helical" evidence="2">
    <location>
        <begin position="6"/>
        <end position="24"/>
    </location>
</feature>
<keyword evidence="4" id="KW-1185">Reference proteome</keyword>
<dbReference type="Proteomes" id="UP000542210">
    <property type="component" value="Unassembled WGS sequence"/>
</dbReference>
<keyword evidence="2" id="KW-0812">Transmembrane</keyword>
<proteinExistence type="predicted"/>
<comment type="caution">
    <text evidence="3">The sequence shown here is derived from an EMBL/GenBank/DDBJ whole genome shotgun (WGS) entry which is preliminary data.</text>
</comment>
<evidence type="ECO:0000256" key="1">
    <source>
        <dbReference type="SAM" id="MobiDB-lite"/>
    </source>
</evidence>
<reference evidence="3 4" key="1">
    <citation type="submission" date="2020-08" db="EMBL/GenBank/DDBJ databases">
        <title>Sequencing the genomes of 1000 actinobacteria strains.</title>
        <authorList>
            <person name="Klenk H.-P."/>
        </authorList>
    </citation>
    <scope>NUCLEOTIDE SEQUENCE [LARGE SCALE GENOMIC DNA]</scope>
    <source>
        <strain evidence="3 4">DSM 45784</strain>
    </source>
</reference>
<feature type="transmembrane region" description="Helical" evidence="2">
    <location>
        <begin position="44"/>
        <end position="64"/>
    </location>
</feature>
<evidence type="ECO:0000313" key="4">
    <source>
        <dbReference type="Proteomes" id="UP000542210"/>
    </source>
</evidence>
<name>A0A7W7D7P6_9ACTN</name>
<dbReference type="RefSeq" id="WP_184879558.1">
    <property type="nucleotide sequence ID" value="NZ_BOOV01000017.1"/>
</dbReference>
<protein>
    <submittedName>
        <fullName evidence="3">Uncharacterized protein</fullName>
    </submittedName>
</protein>
<feature type="region of interest" description="Disordered" evidence="1">
    <location>
        <begin position="104"/>
        <end position="171"/>
    </location>
</feature>